<evidence type="ECO:0000313" key="2">
    <source>
        <dbReference type="EMBL" id="JAA65514.1"/>
    </source>
</evidence>
<protein>
    <submittedName>
        <fullName evidence="2">Putative secreted protein</fullName>
    </submittedName>
</protein>
<dbReference type="EMBL" id="GADI01008294">
    <property type="protein sequence ID" value="JAA65514.1"/>
    <property type="molecule type" value="mRNA"/>
</dbReference>
<name>A0A0K8R4W1_IXORI</name>
<proteinExistence type="evidence at transcript level"/>
<dbReference type="AlphaFoldDB" id="A0A0K8R4W1"/>
<reference evidence="2" key="1">
    <citation type="submission" date="2012-12" db="EMBL/GenBank/DDBJ databases">
        <title>Identification and characterization of a phenylalanine ammonia-lyase gene family in Isatis indigotica Fort.</title>
        <authorList>
            <person name="Liu Q."/>
            <person name="Chen J."/>
            <person name="Zhou X."/>
            <person name="Di P."/>
            <person name="Xiao Y."/>
            <person name="Xuan H."/>
            <person name="Zhang L."/>
            <person name="Chen W."/>
        </authorList>
    </citation>
    <scope>NUCLEOTIDE SEQUENCE</scope>
    <source>
        <tissue evidence="2">Salivary gland</tissue>
    </source>
</reference>
<sequence>MVEALASMLRFLADNKHGEQTDASSLEAPAANEPSENDAELPPPLPPSKPTNLEELAAVKTGNQFRLLSPVGSDPDTTPVVERAVEWGARTEVKFERQDSGESPSVEMCCDVVRRLGLEHRLLNGPIDSSDSTLLHYCAKHAAVKLIRCLMQDRGRSCGAECQGSDAIHGLP</sequence>
<feature type="region of interest" description="Disordered" evidence="1">
    <location>
        <begin position="14"/>
        <end position="52"/>
    </location>
</feature>
<accession>A0A0K8R4W1</accession>
<evidence type="ECO:0000256" key="1">
    <source>
        <dbReference type="SAM" id="MobiDB-lite"/>
    </source>
</evidence>
<organism evidence="2">
    <name type="scientific">Ixodes ricinus</name>
    <name type="common">Common tick</name>
    <name type="synonym">Acarus ricinus</name>
    <dbReference type="NCBI Taxonomy" id="34613"/>
    <lineage>
        <taxon>Eukaryota</taxon>
        <taxon>Metazoa</taxon>
        <taxon>Ecdysozoa</taxon>
        <taxon>Arthropoda</taxon>
        <taxon>Chelicerata</taxon>
        <taxon>Arachnida</taxon>
        <taxon>Acari</taxon>
        <taxon>Parasitiformes</taxon>
        <taxon>Ixodida</taxon>
        <taxon>Ixodoidea</taxon>
        <taxon>Ixodidae</taxon>
        <taxon>Ixodinae</taxon>
        <taxon>Ixodes</taxon>
    </lineage>
</organism>